<evidence type="ECO:0000313" key="11">
    <source>
        <dbReference type="Proteomes" id="UP001152797"/>
    </source>
</evidence>
<dbReference type="GO" id="GO:0019677">
    <property type="term" value="P:NAD+ catabolic process"/>
    <property type="evidence" value="ECO:0007669"/>
    <property type="project" value="TreeGrafter"/>
</dbReference>
<keyword evidence="11" id="KW-1185">Reference proteome</keyword>
<dbReference type="OrthoDB" id="10249612at2759"/>
<protein>
    <recommendedName>
        <fullName evidence="2">NAD(+) diphosphatase</fullName>
        <ecNumber evidence="2">3.6.1.22</ecNumber>
    </recommendedName>
</protein>
<feature type="region of interest" description="Disordered" evidence="7">
    <location>
        <begin position="1"/>
        <end position="37"/>
    </location>
</feature>
<dbReference type="Gene3D" id="3.90.79.20">
    <property type="match status" value="1"/>
</dbReference>
<dbReference type="GO" id="GO:0006742">
    <property type="term" value="P:NADP+ catabolic process"/>
    <property type="evidence" value="ECO:0007669"/>
    <property type="project" value="TreeGrafter"/>
</dbReference>
<evidence type="ECO:0000256" key="2">
    <source>
        <dbReference type="ARBA" id="ARBA00012381"/>
    </source>
</evidence>
<dbReference type="GO" id="GO:0005777">
    <property type="term" value="C:peroxisome"/>
    <property type="evidence" value="ECO:0007669"/>
    <property type="project" value="TreeGrafter"/>
</dbReference>
<dbReference type="InterPro" id="IPR050241">
    <property type="entry name" value="NAD-cap_RNA_hydrolase_NudC"/>
</dbReference>
<dbReference type="GO" id="GO:0046872">
    <property type="term" value="F:metal ion binding"/>
    <property type="evidence" value="ECO:0007669"/>
    <property type="project" value="UniProtKB-KW"/>
</dbReference>
<dbReference type="InterPro" id="IPR015797">
    <property type="entry name" value="NUDIX_hydrolase-like_dom_sf"/>
</dbReference>
<name>A0A9P1CJL1_9DINO</name>
<evidence type="ECO:0000256" key="3">
    <source>
        <dbReference type="ARBA" id="ARBA00022723"/>
    </source>
</evidence>
<comment type="cofactor">
    <cofactor evidence="1">
        <name>Mg(2+)</name>
        <dbReference type="ChEBI" id="CHEBI:18420"/>
    </cofactor>
</comment>
<dbReference type="SUPFAM" id="SSF55811">
    <property type="entry name" value="Nudix"/>
    <property type="match status" value="1"/>
</dbReference>
<dbReference type="PANTHER" id="PTHR42904">
    <property type="entry name" value="NUDIX HYDROLASE, NUDC SUBFAMILY"/>
    <property type="match status" value="1"/>
</dbReference>
<dbReference type="CDD" id="cd03429">
    <property type="entry name" value="NUDIX_NADH_pyrophosphatase_Nudt13"/>
    <property type="match status" value="1"/>
</dbReference>
<reference evidence="10 11" key="2">
    <citation type="submission" date="2024-05" db="EMBL/GenBank/DDBJ databases">
        <authorList>
            <person name="Chen Y."/>
            <person name="Shah S."/>
            <person name="Dougan E. K."/>
            <person name="Thang M."/>
            <person name="Chan C."/>
        </authorList>
    </citation>
    <scope>NUCLEOTIDE SEQUENCE [LARGE SCALE GENOMIC DNA]</scope>
</reference>
<keyword evidence="4" id="KW-0378">Hydrolase</keyword>
<evidence type="ECO:0000259" key="8">
    <source>
        <dbReference type="PROSITE" id="PS51462"/>
    </source>
</evidence>
<evidence type="ECO:0000256" key="1">
    <source>
        <dbReference type="ARBA" id="ARBA00001946"/>
    </source>
</evidence>
<gene>
    <name evidence="9" type="ORF">C1SCF055_LOCUS20062</name>
</gene>
<sequence length="410" mass="44817">MDVDYEDDALEEGARPAGRRMKGRGGEEDDRYAGKAGKFERLDDDDAWGLSRDANGQSRRSCIRHNRMFPWRHVLRVACLAALSASAGLASVAFNTQGRLQRGKAPTTATAKASCLVPVYQGMSLLQQVGDHMEPVLLTAPLPGGEAPVWLGRGEGDLRELQEKLGVDPMDGFWMLDLSPLPSAPSAAVLGVSSSARWAKLRDRRAVPAPLDLLAPDCAALLALANGMAQWHRGVRFCAKCGGPTEAHRGGLNRRCSACGSRFRPRVDPAMIVLVTRGERCLLGRKAVWPPGRFSALSGFVELGESLEECVVREVREESGVAVDAASIRFVASQPWLFPRSLLLGFTAQAENERIEVDQEEMEDVRWFEASYLRAALADKDAADGFNIPSKTSLAHRLITGWLKDVEQQR</sequence>
<feature type="compositionally biased region" description="Acidic residues" evidence="7">
    <location>
        <begin position="1"/>
        <end position="11"/>
    </location>
</feature>
<dbReference type="EMBL" id="CAMXCT030001813">
    <property type="protein sequence ID" value="CAL4780611.1"/>
    <property type="molecule type" value="Genomic_DNA"/>
</dbReference>
<evidence type="ECO:0000256" key="7">
    <source>
        <dbReference type="SAM" id="MobiDB-lite"/>
    </source>
</evidence>
<dbReference type="Proteomes" id="UP001152797">
    <property type="component" value="Unassembled WGS sequence"/>
</dbReference>
<dbReference type="PANTHER" id="PTHR42904:SF8">
    <property type="entry name" value="NAD(+) DIPHOSPHATASE"/>
    <property type="match status" value="1"/>
</dbReference>
<proteinExistence type="predicted"/>
<dbReference type="NCBIfam" id="NF001299">
    <property type="entry name" value="PRK00241.1"/>
    <property type="match status" value="1"/>
</dbReference>
<dbReference type="Gene3D" id="3.90.79.10">
    <property type="entry name" value="Nucleoside Triphosphate Pyrophosphohydrolase"/>
    <property type="match status" value="1"/>
</dbReference>
<keyword evidence="3" id="KW-0479">Metal-binding</keyword>
<dbReference type="EC" id="3.6.1.22" evidence="2"/>
<dbReference type="InterPro" id="IPR000086">
    <property type="entry name" value="NUDIX_hydrolase_dom"/>
</dbReference>
<dbReference type="PROSITE" id="PS51462">
    <property type="entry name" value="NUDIX"/>
    <property type="match status" value="1"/>
</dbReference>
<evidence type="ECO:0000256" key="5">
    <source>
        <dbReference type="ARBA" id="ARBA00022842"/>
    </source>
</evidence>
<dbReference type="EMBL" id="CAMXCT010001813">
    <property type="protein sequence ID" value="CAI3993299.1"/>
    <property type="molecule type" value="Genomic_DNA"/>
</dbReference>
<dbReference type="PROSITE" id="PS00893">
    <property type="entry name" value="NUDIX_BOX"/>
    <property type="match status" value="1"/>
</dbReference>
<organism evidence="9">
    <name type="scientific">Cladocopium goreaui</name>
    <dbReference type="NCBI Taxonomy" id="2562237"/>
    <lineage>
        <taxon>Eukaryota</taxon>
        <taxon>Sar</taxon>
        <taxon>Alveolata</taxon>
        <taxon>Dinophyceae</taxon>
        <taxon>Suessiales</taxon>
        <taxon>Symbiodiniaceae</taxon>
        <taxon>Cladocopium</taxon>
    </lineage>
</organism>
<dbReference type="GO" id="GO:0005829">
    <property type="term" value="C:cytosol"/>
    <property type="evidence" value="ECO:0007669"/>
    <property type="project" value="TreeGrafter"/>
</dbReference>
<keyword evidence="5" id="KW-0460">Magnesium</keyword>
<accession>A0A9P1CJL1</accession>
<comment type="caution">
    <text evidence="9">The sequence shown here is derived from an EMBL/GenBank/DDBJ whole genome shotgun (WGS) entry which is preliminary data.</text>
</comment>
<dbReference type="InterPro" id="IPR020084">
    <property type="entry name" value="NUDIX_hydrolase_CS"/>
</dbReference>
<evidence type="ECO:0000256" key="6">
    <source>
        <dbReference type="ARBA" id="ARBA00023027"/>
    </source>
</evidence>
<dbReference type="GO" id="GO:0035529">
    <property type="term" value="F:NADH pyrophosphatase activity"/>
    <property type="evidence" value="ECO:0007669"/>
    <property type="project" value="TreeGrafter"/>
</dbReference>
<dbReference type="InterPro" id="IPR015376">
    <property type="entry name" value="Znr_NADH_PPase"/>
</dbReference>
<reference evidence="9" key="1">
    <citation type="submission" date="2022-10" db="EMBL/GenBank/DDBJ databases">
        <authorList>
            <person name="Chen Y."/>
            <person name="Dougan E. K."/>
            <person name="Chan C."/>
            <person name="Rhodes N."/>
            <person name="Thang M."/>
        </authorList>
    </citation>
    <scope>NUCLEOTIDE SEQUENCE</scope>
</reference>
<feature type="domain" description="Nudix hydrolase" evidence="8">
    <location>
        <begin position="265"/>
        <end position="390"/>
    </location>
</feature>
<dbReference type="Pfam" id="PF09297">
    <property type="entry name" value="Zn_ribbon_NUD"/>
    <property type="match status" value="1"/>
</dbReference>
<keyword evidence="6" id="KW-0520">NAD</keyword>
<dbReference type="AlphaFoldDB" id="A0A9P1CJL1"/>
<dbReference type="InterPro" id="IPR049734">
    <property type="entry name" value="NudC-like_C"/>
</dbReference>
<evidence type="ECO:0000313" key="9">
    <source>
        <dbReference type="EMBL" id="CAI3993299.1"/>
    </source>
</evidence>
<dbReference type="Pfam" id="PF00293">
    <property type="entry name" value="NUDIX"/>
    <property type="match status" value="1"/>
</dbReference>
<evidence type="ECO:0000313" key="10">
    <source>
        <dbReference type="EMBL" id="CAL4780611.1"/>
    </source>
</evidence>
<evidence type="ECO:0000256" key="4">
    <source>
        <dbReference type="ARBA" id="ARBA00022801"/>
    </source>
</evidence>
<dbReference type="EMBL" id="CAMXCT020001813">
    <property type="protein sequence ID" value="CAL1146674.1"/>
    <property type="molecule type" value="Genomic_DNA"/>
</dbReference>